<gene>
    <name evidence="3" type="ORF">DXX99_01100</name>
</gene>
<evidence type="ECO:0000256" key="1">
    <source>
        <dbReference type="SAM" id="MobiDB-lite"/>
    </source>
</evidence>
<dbReference type="InterPro" id="IPR038610">
    <property type="entry name" value="FliK-like_C_sf"/>
</dbReference>
<dbReference type="Proteomes" id="UP000256329">
    <property type="component" value="Unassembled WGS sequence"/>
</dbReference>
<evidence type="ECO:0000313" key="4">
    <source>
        <dbReference type="Proteomes" id="UP000256329"/>
    </source>
</evidence>
<dbReference type="CDD" id="cd17470">
    <property type="entry name" value="T3SS_Flik_C"/>
    <property type="match status" value="1"/>
</dbReference>
<proteinExistence type="predicted"/>
<feature type="region of interest" description="Disordered" evidence="1">
    <location>
        <begin position="52"/>
        <end position="100"/>
    </location>
</feature>
<dbReference type="Pfam" id="PF02120">
    <property type="entry name" value="Flg_hook"/>
    <property type="match status" value="1"/>
</dbReference>
<reference evidence="3 4" key="1">
    <citation type="submission" date="2018-08" db="EMBL/GenBank/DDBJ databases">
        <title>Form III RuBisCO-mediated autotrophy in Thermodesulfobium bacteria.</title>
        <authorList>
            <person name="Toshchakov S.V."/>
            <person name="Kublanov I.V."/>
            <person name="Frolov E."/>
            <person name="Bonch-Osmolovskaya E.A."/>
            <person name="Tourova T.P."/>
            <person name="Chernych N.A."/>
            <person name="Lebedinsky A.V."/>
        </authorList>
    </citation>
    <scope>NUCLEOTIDE SEQUENCE [LARGE SCALE GENOMIC DNA]</scope>
    <source>
        <strain evidence="3 4">SR</strain>
    </source>
</reference>
<keyword evidence="4" id="KW-1185">Reference proteome</keyword>
<feature type="domain" description="Flagellar hook-length control protein-like C-terminal" evidence="2">
    <location>
        <begin position="262"/>
        <end position="332"/>
    </location>
</feature>
<evidence type="ECO:0000313" key="3">
    <source>
        <dbReference type="EMBL" id="RDV84676.1"/>
    </source>
</evidence>
<name>A0A3D8P5T1_9THEO</name>
<dbReference type="OrthoDB" id="9823739at2"/>
<keyword evidence="3" id="KW-0966">Cell projection</keyword>
<feature type="compositionally biased region" description="Basic and acidic residues" evidence="1">
    <location>
        <begin position="335"/>
        <end position="344"/>
    </location>
</feature>
<dbReference type="EMBL" id="QSLN01000001">
    <property type="protein sequence ID" value="RDV84676.1"/>
    <property type="molecule type" value="Genomic_DNA"/>
</dbReference>
<protein>
    <submittedName>
        <fullName evidence="3">Flagellar hook-length control protein FliK</fullName>
    </submittedName>
</protein>
<keyword evidence="3" id="KW-0969">Cilium</keyword>
<evidence type="ECO:0000259" key="2">
    <source>
        <dbReference type="Pfam" id="PF02120"/>
    </source>
</evidence>
<comment type="caution">
    <text evidence="3">The sequence shown here is derived from an EMBL/GenBank/DDBJ whole genome shotgun (WGS) entry which is preliminary data.</text>
</comment>
<keyword evidence="3" id="KW-0282">Flagellum</keyword>
<sequence>MATPPVASGVFPGSGLAFPLPAGGKGEEDFASLLSLLMALFLSGWPAVNPQPEGAVPGGGSSSIPGKEAGAEPTPSLSNATLPESPAEPLGEGRPGPYIPGSSLKGVLQNFWMRQNYLPEKPPVNTLGFSASQFPAPDRPLPPEAATAPVLQLLDSQTAPLKSDSPAPFSWPGLQPEETCAAPPASPSPVAEGEKGTQDLPGAVKEVGRAEERLSSFAELPTLSGEVGKMVSDKPCGLHQLPQRLTQEIVAHVTSWRREGETLRLELKLEPPELGRIVAHLTFAEGNLKLRFWAPEAEIKEIILHTLPELQQQLTRVGVELGEVAVLVGTGGGDLPREGSEPRPRAFPSGSVARREKEQDKGLSYWA</sequence>
<dbReference type="AlphaFoldDB" id="A0A3D8P5T1"/>
<dbReference type="Gene3D" id="3.30.750.140">
    <property type="match status" value="1"/>
</dbReference>
<dbReference type="InterPro" id="IPR021136">
    <property type="entry name" value="Flagellar_hook_control-like_C"/>
</dbReference>
<organism evidence="3 4">
    <name type="scientific">Ammonifex thiophilus</name>
    <dbReference type="NCBI Taxonomy" id="444093"/>
    <lineage>
        <taxon>Bacteria</taxon>
        <taxon>Bacillati</taxon>
        <taxon>Bacillota</taxon>
        <taxon>Clostridia</taxon>
        <taxon>Thermoanaerobacterales</taxon>
        <taxon>Thermoanaerobacteraceae</taxon>
        <taxon>Ammonifex</taxon>
    </lineage>
</organism>
<dbReference type="RefSeq" id="WP_115791670.1">
    <property type="nucleotide sequence ID" value="NZ_QSLN01000001.1"/>
</dbReference>
<feature type="region of interest" description="Disordered" evidence="1">
    <location>
        <begin position="331"/>
        <end position="367"/>
    </location>
</feature>
<feature type="region of interest" description="Disordered" evidence="1">
    <location>
        <begin position="159"/>
        <end position="200"/>
    </location>
</feature>
<accession>A0A3D8P5T1</accession>